<protein>
    <submittedName>
        <fullName evidence="1">Uncharacterized protein</fullName>
    </submittedName>
</protein>
<proteinExistence type="predicted"/>
<dbReference type="EMBL" id="JAPFAR010000155">
    <property type="protein sequence ID" value="MDI3349904.1"/>
    <property type="molecule type" value="Genomic_DNA"/>
</dbReference>
<organism evidence="1 2">
    <name type="scientific">Mycoplasmopsis arginini</name>
    <name type="common">Mycoplasma arginini</name>
    <dbReference type="NCBI Taxonomy" id="2094"/>
    <lineage>
        <taxon>Bacteria</taxon>
        <taxon>Bacillati</taxon>
        <taxon>Mycoplasmatota</taxon>
        <taxon>Mycoplasmoidales</taxon>
        <taxon>Metamycoplasmataceae</taxon>
        <taxon>Mycoplasmopsis</taxon>
    </lineage>
</organism>
<dbReference type="AlphaFoldDB" id="A0AA43QXS2"/>
<comment type="caution">
    <text evidence="1">The sequence shown here is derived from an EMBL/GenBank/DDBJ whole genome shotgun (WGS) entry which is preliminary data.</text>
</comment>
<evidence type="ECO:0000313" key="1">
    <source>
        <dbReference type="EMBL" id="MDI3349904.1"/>
    </source>
</evidence>
<sequence length="66" mass="8025">MNTNDRVFEIALTLLNNLSRRERRKIAKSIKNNKWDYTHKWVSCVNQAIIMVNWYNNEFEEHGEEL</sequence>
<name>A0AA43QXS2_MYCAR</name>
<gene>
    <name evidence="1" type="ORF">DCBHLPFO_00662</name>
</gene>
<evidence type="ECO:0000313" key="2">
    <source>
        <dbReference type="Proteomes" id="UP001162175"/>
    </source>
</evidence>
<reference evidence="1" key="1">
    <citation type="submission" date="2022-11" db="EMBL/GenBank/DDBJ databases">
        <title>Draft genome of Mycoplasma arginini isolated from fly.</title>
        <authorList>
            <person name="Severgnini M."/>
            <person name="Gioia G."/>
            <person name="Cremonesi P."/>
            <person name="Moroni P."/>
            <person name="Addis M.F."/>
            <person name="Castiglioni B."/>
        </authorList>
    </citation>
    <scope>NUCLEOTIDE SEQUENCE</scope>
    <source>
        <strain evidence="1">QMP CG1-1632</strain>
    </source>
</reference>
<accession>A0AA43QXS2</accession>
<dbReference type="Proteomes" id="UP001162175">
    <property type="component" value="Unassembled WGS sequence"/>
</dbReference>